<evidence type="ECO:0000256" key="10">
    <source>
        <dbReference type="SAM" id="MobiDB-lite"/>
    </source>
</evidence>
<dbReference type="GO" id="GO:0005730">
    <property type="term" value="C:nucleolus"/>
    <property type="evidence" value="ECO:0007669"/>
    <property type="project" value="UniProtKB-SubCell"/>
</dbReference>
<keyword evidence="7 9" id="KW-0694">RNA-binding</keyword>
<keyword evidence="4 9" id="KW-0489">Methyltransferase</keyword>
<feature type="binding site" evidence="9">
    <location>
        <begin position="392"/>
        <end position="398"/>
    </location>
    <ligand>
        <name>S-adenosyl-L-methionine</name>
        <dbReference type="ChEBI" id="CHEBI:59789"/>
    </ligand>
</feature>
<dbReference type="OrthoDB" id="427002at2759"/>
<dbReference type="NCBIfam" id="TIGR00446">
    <property type="entry name" value="nop2p"/>
    <property type="match status" value="1"/>
</dbReference>
<feature type="compositionally biased region" description="Basic residues" evidence="10">
    <location>
        <begin position="620"/>
        <end position="639"/>
    </location>
</feature>
<dbReference type="InterPro" id="IPR023273">
    <property type="entry name" value="RCMT_NOP2"/>
</dbReference>
<feature type="compositionally biased region" description="Acidic residues" evidence="10">
    <location>
        <begin position="108"/>
        <end position="127"/>
    </location>
</feature>
<dbReference type="PROSITE" id="PS01153">
    <property type="entry name" value="NOL1_NOP2_SUN"/>
    <property type="match status" value="1"/>
</dbReference>
<feature type="region of interest" description="Disordered" evidence="10">
    <location>
        <begin position="587"/>
        <end position="671"/>
    </location>
</feature>
<protein>
    <submittedName>
        <fullName evidence="12">NOP2</fullName>
    </submittedName>
</protein>
<dbReference type="Gene3D" id="3.40.50.150">
    <property type="entry name" value="Vaccinia Virus protein VP39"/>
    <property type="match status" value="1"/>
</dbReference>
<dbReference type="InterPro" id="IPR054728">
    <property type="entry name" value="RsmB-like_ferredoxin"/>
</dbReference>
<dbReference type="InterPro" id="IPR049560">
    <property type="entry name" value="MeTrfase_RsmB-F_NOP2_cat"/>
</dbReference>
<dbReference type="EMBL" id="VXIV02002203">
    <property type="protein sequence ID" value="KAF6026812.1"/>
    <property type="molecule type" value="Genomic_DNA"/>
</dbReference>
<dbReference type="Pfam" id="PF22458">
    <property type="entry name" value="RsmF-B_ferredox"/>
    <property type="match status" value="1"/>
</dbReference>
<keyword evidence="3" id="KW-0690">Ribosome biogenesis</keyword>
<dbReference type="InterPro" id="IPR001678">
    <property type="entry name" value="MeTrfase_RsmB-F_NOP2_dom"/>
</dbReference>
<evidence type="ECO:0000256" key="9">
    <source>
        <dbReference type="PROSITE-ProRule" id="PRU01023"/>
    </source>
</evidence>
<feature type="binding site" evidence="9">
    <location>
        <position position="460"/>
    </location>
    <ligand>
        <name>S-adenosyl-L-methionine</name>
        <dbReference type="ChEBI" id="CHEBI:59789"/>
    </ligand>
</feature>
<dbReference type="GO" id="GO:0003723">
    <property type="term" value="F:RNA binding"/>
    <property type="evidence" value="ECO:0007669"/>
    <property type="project" value="UniProtKB-UniRule"/>
</dbReference>
<dbReference type="AlphaFoldDB" id="A0A7J7JKD2"/>
<evidence type="ECO:0000256" key="1">
    <source>
        <dbReference type="ARBA" id="ARBA00004604"/>
    </source>
</evidence>
<keyword evidence="6 9" id="KW-0949">S-adenosyl-L-methionine</keyword>
<evidence type="ECO:0000256" key="8">
    <source>
        <dbReference type="ARBA" id="ARBA00023242"/>
    </source>
</evidence>
<feature type="domain" description="SAM-dependent MTase RsmB/NOP-type" evidence="11">
    <location>
        <begin position="300"/>
        <end position="581"/>
    </location>
</feature>
<feature type="active site" description="Nucleophile" evidence="9">
    <location>
        <position position="517"/>
    </location>
</feature>
<keyword evidence="13" id="KW-1185">Reference proteome</keyword>
<evidence type="ECO:0000256" key="3">
    <source>
        <dbReference type="ARBA" id="ARBA00022517"/>
    </source>
</evidence>
<dbReference type="InterPro" id="IPR029063">
    <property type="entry name" value="SAM-dependent_MTases_sf"/>
</dbReference>
<dbReference type="SUPFAM" id="SSF53335">
    <property type="entry name" value="S-adenosyl-L-methionine-dependent methyltransferases"/>
    <property type="match status" value="1"/>
</dbReference>
<evidence type="ECO:0000313" key="12">
    <source>
        <dbReference type="EMBL" id="KAF6026812.1"/>
    </source>
</evidence>
<sequence length="671" mass="75235">MGRKLNVGKKAVEVGFNPDTKSKRVRASSRKNKRQQEPVLPKFLAGDEAETKKLSSHQKKRKKLALLKEAEKKAQKLAKQSNKKAKLVERQNQNKVNGRAKSKSKAEAEEEINGSASESDESFVEDDVNFKDDNADWLTPKKTGVQLHGSEDDEEMSEDEEMSGDEEGDDVSDAESEEEDEANLLPIERKAKKLRQKEVVDKQLAQEELDMNIKQTEVYKLPSGQDISRDSNLAPDLELLKQRIRDIMQVLGDFSSRRDSGTSRQSYVSQLRTDLCTYYGYNEFLMEKLMEIFPQDIIEFLEANEIDRPVTIRTNTLKTRRRDLAQALINRGMNLDPIGKWSKVGLVVYDTQVPIGATPEYLGGHYMIQGGSSFLPVMALAPQQHEKNLDMAAAPGGKTSYMAALMQNTGTIVANDKNKARLKAVIGNLHRMGITNSVITNSDGKDIIKYANNFDRVLLDAPCSGTGVISKDQSVKANKDEVDIAKCSQLQRQLLLTAIDCCDAKSSSGGYIVYSTCSILVIDYVLKKRAVKLVSTGLDFGKEGFSQYKYHRFHPSLKHTRRFYPHTHNLDGFFVAKLKKLANMEGAADERVTDEPMAAEPMETVDSEPVTETTKATTKAARKSKPSKSSPKKKQWNRLKKIEKMGRQKKLQSQETSGSTGNTSRKRKHLK</sequence>
<dbReference type="InterPro" id="IPR011023">
    <property type="entry name" value="Nop2p"/>
</dbReference>
<dbReference type="PANTHER" id="PTHR22807:SF30">
    <property type="entry name" value="28S RRNA (CYTOSINE(4447)-C(5))-METHYLTRANSFERASE-RELATED"/>
    <property type="match status" value="1"/>
</dbReference>
<feature type="compositionally biased region" description="Acidic residues" evidence="10">
    <location>
        <begin position="151"/>
        <end position="182"/>
    </location>
</feature>
<comment type="subcellular location">
    <subcellularLocation>
        <location evidence="1">Nucleus</location>
        <location evidence="1">Nucleolus</location>
    </subcellularLocation>
</comment>
<evidence type="ECO:0000256" key="2">
    <source>
        <dbReference type="ARBA" id="ARBA00007494"/>
    </source>
</evidence>
<organism evidence="12 13">
    <name type="scientific">Bugula neritina</name>
    <name type="common">Brown bryozoan</name>
    <name type="synonym">Sertularia neritina</name>
    <dbReference type="NCBI Taxonomy" id="10212"/>
    <lineage>
        <taxon>Eukaryota</taxon>
        <taxon>Metazoa</taxon>
        <taxon>Spiralia</taxon>
        <taxon>Lophotrochozoa</taxon>
        <taxon>Bryozoa</taxon>
        <taxon>Gymnolaemata</taxon>
        <taxon>Cheilostomatida</taxon>
        <taxon>Flustrina</taxon>
        <taxon>Buguloidea</taxon>
        <taxon>Bugulidae</taxon>
        <taxon>Bugula</taxon>
    </lineage>
</organism>
<feature type="compositionally biased region" description="Basic residues" evidence="10">
    <location>
        <begin position="23"/>
        <end position="33"/>
    </location>
</feature>
<evidence type="ECO:0000259" key="11">
    <source>
        <dbReference type="PROSITE" id="PS51686"/>
    </source>
</evidence>
<evidence type="ECO:0000256" key="7">
    <source>
        <dbReference type="ARBA" id="ARBA00022884"/>
    </source>
</evidence>
<dbReference type="GO" id="GO:0009383">
    <property type="term" value="F:rRNA (cytosine-C5-)-methyltransferase activity"/>
    <property type="evidence" value="ECO:0007669"/>
    <property type="project" value="TreeGrafter"/>
</dbReference>
<keyword evidence="8" id="KW-0539">Nucleus</keyword>
<keyword evidence="5 9" id="KW-0808">Transferase</keyword>
<feature type="region of interest" description="Disordered" evidence="10">
    <location>
        <begin position="1"/>
        <end position="188"/>
    </location>
</feature>
<evidence type="ECO:0000313" key="13">
    <source>
        <dbReference type="Proteomes" id="UP000593567"/>
    </source>
</evidence>
<dbReference type="FunFam" id="3.30.70.1170:FF:000001">
    <property type="entry name" value="Ribosomal RNA methyltransferase Nop2"/>
    <property type="match status" value="1"/>
</dbReference>
<dbReference type="PROSITE" id="PS51686">
    <property type="entry name" value="SAM_MT_RSMB_NOP"/>
    <property type="match status" value="1"/>
</dbReference>
<gene>
    <name evidence="12" type="ORF">EB796_014876</name>
</gene>
<dbReference type="Proteomes" id="UP000593567">
    <property type="component" value="Unassembled WGS sequence"/>
</dbReference>
<reference evidence="12" key="1">
    <citation type="submission" date="2020-06" db="EMBL/GenBank/DDBJ databases">
        <title>Draft genome of Bugula neritina, a colonial animal packing powerful symbionts and potential medicines.</title>
        <authorList>
            <person name="Rayko M."/>
        </authorList>
    </citation>
    <scope>NUCLEOTIDE SEQUENCE [LARGE SCALE GENOMIC DNA]</scope>
    <source>
        <strain evidence="12">Kwan_BN1</strain>
    </source>
</reference>
<feature type="compositionally biased region" description="Basic residues" evidence="10">
    <location>
        <begin position="54"/>
        <end position="65"/>
    </location>
</feature>
<dbReference type="PRINTS" id="PR02008">
    <property type="entry name" value="RCMTFAMILY"/>
</dbReference>
<dbReference type="PANTHER" id="PTHR22807">
    <property type="entry name" value="NOP2 YEAST -RELATED NOL1/NOP2/FMU SUN DOMAIN-CONTAINING"/>
    <property type="match status" value="1"/>
</dbReference>
<accession>A0A7J7JKD2</accession>
<evidence type="ECO:0000256" key="5">
    <source>
        <dbReference type="ARBA" id="ARBA00022679"/>
    </source>
</evidence>
<evidence type="ECO:0000256" key="4">
    <source>
        <dbReference type="ARBA" id="ARBA00022603"/>
    </source>
</evidence>
<dbReference type="Pfam" id="PF01189">
    <property type="entry name" value="Methyltr_RsmB-F"/>
    <property type="match status" value="1"/>
</dbReference>
<dbReference type="GO" id="GO:0070475">
    <property type="term" value="P:rRNA base methylation"/>
    <property type="evidence" value="ECO:0007669"/>
    <property type="project" value="TreeGrafter"/>
</dbReference>
<dbReference type="Gene3D" id="3.30.70.1170">
    <property type="entry name" value="Sun protein, domain 3"/>
    <property type="match status" value="1"/>
</dbReference>
<dbReference type="InterPro" id="IPR018314">
    <property type="entry name" value="RsmB/NOL1/NOP2-like_CS"/>
</dbReference>
<evidence type="ECO:0000256" key="6">
    <source>
        <dbReference type="ARBA" id="ARBA00022691"/>
    </source>
</evidence>
<dbReference type="PRINTS" id="PR02012">
    <property type="entry name" value="RCMTNOP2"/>
</dbReference>
<dbReference type="InterPro" id="IPR023267">
    <property type="entry name" value="RCMT"/>
</dbReference>
<comment type="caution">
    <text evidence="12">The sequence shown here is derived from an EMBL/GenBank/DDBJ whole genome shotgun (WGS) entry which is preliminary data.</text>
</comment>
<comment type="similarity">
    <text evidence="2 9">Belongs to the class I-like SAM-binding methyltransferase superfamily. RsmB/NOP family.</text>
</comment>
<proteinExistence type="inferred from homology"/>
<feature type="binding site" evidence="9">
    <location>
        <position position="443"/>
    </location>
    <ligand>
        <name>S-adenosyl-L-methionine</name>
        <dbReference type="ChEBI" id="CHEBI:59789"/>
    </ligand>
</feature>
<feature type="compositionally biased region" description="Polar residues" evidence="10">
    <location>
        <begin position="651"/>
        <end position="663"/>
    </location>
</feature>
<dbReference type="GO" id="GO:0000470">
    <property type="term" value="P:maturation of LSU-rRNA"/>
    <property type="evidence" value="ECO:0007669"/>
    <property type="project" value="TreeGrafter"/>
</dbReference>
<feature type="binding site" evidence="9">
    <location>
        <position position="416"/>
    </location>
    <ligand>
        <name>S-adenosyl-L-methionine</name>
        <dbReference type="ChEBI" id="CHEBI:59789"/>
    </ligand>
</feature>
<name>A0A7J7JKD2_BUGNE</name>